<dbReference type="PANTHER" id="PTHR11138:SF5">
    <property type="entry name" value="METHIONYL-TRNA FORMYLTRANSFERASE, MITOCHONDRIAL"/>
    <property type="match status" value="1"/>
</dbReference>
<dbReference type="InterPro" id="IPR011034">
    <property type="entry name" value="Formyl_transferase-like_C_sf"/>
</dbReference>
<dbReference type="CDD" id="cd08646">
    <property type="entry name" value="FMT_core_Met-tRNA-FMT_N"/>
    <property type="match status" value="1"/>
</dbReference>
<keyword evidence="3 7" id="KW-0808">Transferase</keyword>
<name>A0A7X9DJH8_UNCKA</name>
<dbReference type="PANTHER" id="PTHR11138">
    <property type="entry name" value="METHIONYL-TRNA FORMYLTRANSFERASE"/>
    <property type="match status" value="1"/>
</dbReference>
<dbReference type="InterPro" id="IPR041711">
    <property type="entry name" value="Met-tRNA-FMT_N"/>
</dbReference>
<evidence type="ECO:0000256" key="2">
    <source>
        <dbReference type="ARBA" id="ARBA00012261"/>
    </source>
</evidence>
<dbReference type="GO" id="GO:0004479">
    <property type="term" value="F:methionyl-tRNA formyltransferase activity"/>
    <property type="evidence" value="ECO:0007669"/>
    <property type="project" value="UniProtKB-EC"/>
</dbReference>
<dbReference type="SUPFAM" id="SSF53328">
    <property type="entry name" value="Formyltransferase"/>
    <property type="match status" value="1"/>
</dbReference>
<evidence type="ECO:0000313" key="7">
    <source>
        <dbReference type="EMBL" id="NMB69620.1"/>
    </source>
</evidence>
<evidence type="ECO:0000259" key="6">
    <source>
        <dbReference type="Pfam" id="PF02911"/>
    </source>
</evidence>
<dbReference type="Pfam" id="PF02911">
    <property type="entry name" value="Formyl_trans_C"/>
    <property type="match status" value="1"/>
</dbReference>
<dbReference type="Pfam" id="PF00551">
    <property type="entry name" value="Formyl_trans_N"/>
    <property type="match status" value="1"/>
</dbReference>
<evidence type="ECO:0000256" key="4">
    <source>
        <dbReference type="ARBA" id="ARBA00022917"/>
    </source>
</evidence>
<dbReference type="InterPro" id="IPR036477">
    <property type="entry name" value="Formyl_transf_N_sf"/>
</dbReference>
<evidence type="ECO:0000256" key="1">
    <source>
        <dbReference type="ARBA" id="ARBA00010699"/>
    </source>
</evidence>
<dbReference type="SUPFAM" id="SSF50486">
    <property type="entry name" value="FMT C-terminal domain-like"/>
    <property type="match status" value="1"/>
</dbReference>
<dbReference type="CDD" id="cd08704">
    <property type="entry name" value="Met_tRNA_FMT_C"/>
    <property type="match status" value="1"/>
</dbReference>
<evidence type="ECO:0000259" key="5">
    <source>
        <dbReference type="Pfam" id="PF00551"/>
    </source>
</evidence>
<dbReference type="Proteomes" id="UP000526033">
    <property type="component" value="Unassembled WGS sequence"/>
</dbReference>
<proteinExistence type="inferred from homology"/>
<keyword evidence="4" id="KW-0648">Protein biosynthesis</keyword>
<comment type="caution">
    <text evidence="7">The sequence shown here is derived from an EMBL/GenBank/DDBJ whole genome shotgun (WGS) entry which is preliminary data.</text>
</comment>
<feature type="domain" description="Formyl transferase C-terminal" evidence="6">
    <location>
        <begin position="183"/>
        <end position="277"/>
    </location>
</feature>
<organism evidence="7 8">
    <name type="scientific">candidate division WWE3 bacterium</name>
    <dbReference type="NCBI Taxonomy" id="2053526"/>
    <lineage>
        <taxon>Bacteria</taxon>
        <taxon>Katanobacteria</taxon>
    </lineage>
</organism>
<feature type="non-terminal residue" evidence="7">
    <location>
        <position position="1"/>
    </location>
</feature>
<evidence type="ECO:0000313" key="8">
    <source>
        <dbReference type="Proteomes" id="UP000526033"/>
    </source>
</evidence>
<sequence length="280" mass="31959">SDVNVGRHQEKKETGVKAWAKANNIKLVTIGSLKGLELEDVIEQLKSSNVDYILVADFSFIIPEKLLEQFPGKFINIHFSLLPKYRGASPVQFAILHGDDTSGITYHIVVRKMDAGDIIHQIGYKMSNNETSGFLYDTLFQLAARELPEVVTKYHMGQLPLRPQDESEASYTLSPSHPDSTFIYKEDAQIDWKQEAFQIDCAIRAFNPWPISWTTLGQLENNKKLWNPKVLIRDGVDRTKKVKVYQAVITDQNTLEIQQLQLEGKSKVTWKEFENGYLKS</sequence>
<dbReference type="InterPro" id="IPR002376">
    <property type="entry name" value="Formyl_transf_N"/>
</dbReference>
<evidence type="ECO:0000256" key="3">
    <source>
        <dbReference type="ARBA" id="ARBA00022679"/>
    </source>
</evidence>
<dbReference type="EMBL" id="JAAZNL010000003">
    <property type="protein sequence ID" value="NMB69620.1"/>
    <property type="molecule type" value="Genomic_DNA"/>
</dbReference>
<reference evidence="7 8" key="1">
    <citation type="journal article" date="2020" name="Biotechnol. Biofuels">
        <title>New insights from the biogas microbiome by comprehensive genome-resolved metagenomics of nearly 1600 species originating from multiple anaerobic digesters.</title>
        <authorList>
            <person name="Campanaro S."/>
            <person name="Treu L."/>
            <person name="Rodriguez-R L.M."/>
            <person name="Kovalovszki A."/>
            <person name="Ziels R.M."/>
            <person name="Maus I."/>
            <person name="Zhu X."/>
            <person name="Kougias P.G."/>
            <person name="Basile A."/>
            <person name="Luo G."/>
            <person name="Schluter A."/>
            <person name="Konstantinidis K.T."/>
            <person name="Angelidaki I."/>
        </authorList>
    </citation>
    <scope>NUCLEOTIDE SEQUENCE [LARGE SCALE GENOMIC DNA]</scope>
    <source>
        <strain evidence="7">AS27yjCOA_165</strain>
    </source>
</reference>
<comment type="similarity">
    <text evidence="1">Belongs to the Fmt family.</text>
</comment>
<dbReference type="AlphaFoldDB" id="A0A7X9DJH8"/>
<protein>
    <recommendedName>
        <fullName evidence="2">methionyl-tRNA formyltransferase</fullName>
        <ecNumber evidence="2">2.1.2.9</ecNumber>
    </recommendedName>
</protein>
<gene>
    <name evidence="7" type="ORF">GYA27_00230</name>
</gene>
<dbReference type="InterPro" id="IPR044135">
    <property type="entry name" value="Met-tRNA-FMT_C"/>
</dbReference>
<feature type="domain" description="Formyl transferase N-terminal" evidence="5">
    <location>
        <begin position="21"/>
        <end position="151"/>
    </location>
</feature>
<accession>A0A7X9DJH8</accession>
<dbReference type="EC" id="2.1.2.9" evidence="2"/>
<dbReference type="InterPro" id="IPR005793">
    <property type="entry name" value="Formyl_trans_C"/>
</dbReference>
<dbReference type="GO" id="GO:0005829">
    <property type="term" value="C:cytosol"/>
    <property type="evidence" value="ECO:0007669"/>
    <property type="project" value="TreeGrafter"/>
</dbReference>
<dbReference type="Gene3D" id="3.40.50.12230">
    <property type="match status" value="1"/>
</dbReference>